<sequence length="243" mass="26937">MAASDVKEGKPLTSMADVITPNAQGLRPSDIVKPEDPSTWELAWIKGVTPWDFKEPQLSLKEAIESSGLVFPSTGNALVPGCGGGYDIPYLANTLGWDTLGLEIADTAIKIAEEIIEKEKEKNPKFLGRISKQDFFTLNPPDSQHFDLIYDHTFFVAIPPSLRPEWAKQMAKLVKPGGYLITVLFPLVPDFVKAGPPYHAKPEHYTELLSGDFEKVVEKVPEKSSPSHVGQEVLMIWRRKVAL</sequence>
<evidence type="ECO:0000256" key="1">
    <source>
        <dbReference type="ARBA" id="ARBA00022553"/>
    </source>
</evidence>
<comment type="caution">
    <text evidence="5">The sequence shown here is derived from an EMBL/GenBank/DDBJ whole genome shotgun (WGS) entry which is preliminary data.</text>
</comment>
<dbReference type="CDD" id="cd02440">
    <property type="entry name" value="AdoMet_MTases"/>
    <property type="match status" value="1"/>
</dbReference>
<protein>
    <recommendedName>
        <fullName evidence="7">Methyltransferase domain-containing protein</fullName>
    </recommendedName>
</protein>
<evidence type="ECO:0000313" key="6">
    <source>
        <dbReference type="Proteomes" id="UP000284706"/>
    </source>
</evidence>
<keyword evidence="3" id="KW-0808">Transferase</keyword>
<dbReference type="Pfam" id="PF05724">
    <property type="entry name" value="TPMT"/>
    <property type="match status" value="1"/>
</dbReference>
<dbReference type="Gene3D" id="3.40.50.150">
    <property type="entry name" value="Vaccinia Virus protein VP39"/>
    <property type="match status" value="1"/>
</dbReference>
<dbReference type="PANTHER" id="PTHR32183:SF11">
    <property type="entry name" value="THIOL METHYLTRANSFERASE 2-RELATED"/>
    <property type="match status" value="1"/>
</dbReference>
<keyword evidence="6" id="KW-1185">Reference proteome</keyword>
<dbReference type="Proteomes" id="UP000284706">
    <property type="component" value="Unassembled WGS sequence"/>
</dbReference>
<evidence type="ECO:0000313" key="5">
    <source>
        <dbReference type="EMBL" id="PPQ65990.1"/>
    </source>
</evidence>
<dbReference type="InterPro" id="IPR008854">
    <property type="entry name" value="TPMT"/>
</dbReference>
<evidence type="ECO:0000256" key="2">
    <source>
        <dbReference type="ARBA" id="ARBA00022603"/>
    </source>
</evidence>
<dbReference type="GO" id="GO:0032259">
    <property type="term" value="P:methylation"/>
    <property type="evidence" value="ECO:0007669"/>
    <property type="project" value="UniProtKB-KW"/>
</dbReference>
<proteinExistence type="predicted"/>
<dbReference type="GO" id="GO:0008757">
    <property type="term" value="F:S-adenosylmethionine-dependent methyltransferase activity"/>
    <property type="evidence" value="ECO:0007669"/>
    <property type="project" value="InterPro"/>
</dbReference>
<organism evidence="5 6">
    <name type="scientific">Gymnopilus dilepis</name>
    <dbReference type="NCBI Taxonomy" id="231916"/>
    <lineage>
        <taxon>Eukaryota</taxon>
        <taxon>Fungi</taxon>
        <taxon>Dikarya</taxon>
        <taxon>Basidiomycota</taxon>
        <taxon>Agaricomycotina</taxon>
        <taxon>Agaricomycetes</taxon>
        <taxon>Agaricomycetidae</taxon>
        <taxon>Agaricales</taxon>
        <taxon>Agaricineae</taxon>
        <taxon>Hymenogastraceae</taxon>
        <taxon>Gymnopilus</taxon>
    </lineage>
</organism>
<dbReference type="InterPro" id="IPR029063">
    <property type="entry name" value="SAM-dependent_MTases_sf"/>
</dbReference>
<dbReference type="PANTHER" id="PTHR32183">
    <property type="match status" value="1"/>
</dbReference>
<dbReference type="InParanoid" id="A0A409VIB5"/>
<dbReference type="AlphaFoldDB" id="A0A409VIB5"/>
<dbReference type="SUPFAM" id="SSF53335">
    <property type="entry name" value="S-adenosyl-L-methionine-dependent methyltransferases"/>
    <property type="match status" value="1"/>
</dbReference>
<evidence type="ECO:0000256" key="3">
    <source>
        <dbReference type="ARBA" id="ARBA00022679"/>
    </source>
</evidence>
<dbReference type="STRING" id="231916.A0A409VIB5"/>
<name>A0A409VIB5_9AGAR</name>
<keyword evidence="4" id="KW-0949">S-adenosyl-L-methionine</keyword>
<keyword evidence="2" id="KW-0489">Methyltransferase</keyword>
<dbReference type="EMBL" id="NHYE01005641">
    <property type="protein sequence ID" value="PPQ65990.1"/>
    <property type="molecule type" value="Genomic_DNA"/>
</dbReference>
<accession>A0A409VIB5</accession>
<gene>
    <name evidence="5" type="ORF">CVT26_010650</name>
</gene>
<dbReference type="PROSITE" id="PS51585">
    <property type="entry name" value="SAM_MT_TPMT"/>
    <property type="match status" value="1"/>
</dbReference>
<evidence type="ECO:0000256" key="4">
    <source>
        <dbReference type="ARBA" id="ARBA00022691"/>
    </source>
</evidence>
<dbReference type="OrthoDB" id="276151at2759"/>
<keyword evidence="1" id="KW-0597">Phosphoprotein</keyword>
<reference evidence="5 6" key="1">
    <citation type="journal article" date="2018" name="Evol. Lett.">
        <title>Horizontal gene cluster transfer increased hallucinogenic mushroom diversity.</title>
        <authorList>
            <person name="Reynolds H.T."/>
            <person name="Vijayakumar V."/>
            <person name="Gluck-Thaler E."/>
            <person name="Korotkin H.B."/>
            <person name="Matheny P.B."/>
            <person name="Slot J.C."/>
        </authorList>
    </citation>
    <scope>NUCLEOTIDE SEQUENCE [LARGE SCALE GENOMIC DNA]</scope>
    <source>
        <strain evidence="5 6">SRW20</strain>
    </source>
</reference>
<evidence type="ECO:0008006" key="7">
    <source>
        <dbReference type="Google" id="ProtNLM"/>
    </source>
</evidence>